<organism evidence="1 2">
    <name type="scientific">Clostridium yunnanense</name>
    <dbReference type="NCBI Taxonomy" id="2800325"/>
    <lineage>
        <taxon>Bacteria</taxon>
        <taxon>Bacillati</taxon>
        <taxon>Bacillota</taxon>
        <taxon>Clostridia</taxon>
        <taxon>Eubacteriales</taxon>
        <taxon>Clostridiaceae</taxon>
        <taxon>Clostridium</taxon>
    </lineage>
</organism>
<sequence>MFELEQCIKDEVKHLKNKYNLKINHIINESSYKIIYNGKVIALIDFIESDDIFEILHFEVFEKSKGYGKLVILELLKCKYLFKLDSLESSIGFWKKMGFEMCNHGDEINCFYDNR</sequence>
<dbReference type="InterPro" id="IPR016181">
    <property type="entry name" value="Acyl_CoA_acyltransferase"/>
</dbReference>
<dbReference type="SUPFAM" id="SSF55729">
    <property type="entry name" value="Acyl-CoA N-acyltransferases (Nat)"/>
    <property type="match status" value="1"/>
</dbReference>
<proteinExistence type="predicted"/>
<dbReference type="EMBL" id="JAENHN010000006">
    <property type="protein sequence ID" value="MBK1809336.1"/>
    <property type="molecule type" value="Genomic_DNA"/>
</dbReference>
<dbReference type="RefSeq" id="WP_200265882.1">
    <property type="nucleotide sequence ID" value="NZ_JAENHN010000006.1"/>
</dbReference>
<evidence type="ECO:0000313" key="1">
    <source>
        <dbReference type="EMBL" id="MBK1809336.1"/>
    </source>
</evidence>
<dbReference type="Gene3D" id="3.40.630.30">
    <property type="match status" value="1"/>
</dbReference>
<accession>A0ABS1EIZ4</accession>
<comment type="caution">
    <text evidence="1">The sequence shown here is derived from an EMBL/GenBank/DDBJ whole genome shotgun (WGS) entry which is preliminary data.</text>
</comment>
<reference evidence="2" key="1">
    <citation type="submission" date="2021-01" db="EMBL/GenBank/DDBJ databases">
        <title>Genome public.</title>
        <authorList>
            <person name="Liu C."/>
            <person name="Sun Q."/>
        </authorList>
    </citation>
    <scope>NUCLEOTIDE SEQUENCE [LARGE SCALE GENOMIC DNA]</scope>
    <source>
        <strain evidence="2">YIM B02505</strain>
    </source>
</reference>
<dbReference type="Proteomes" id="UP000596739">
    <property type="component" value="Unassembled WGS sequence"/>
</dbReference>
<keyword evidence="2" id="KW-1185">Reference proteome</keyword>
<evidence type="ECO:0008006" key="3">
    <source>
        <dbReference type="Google" id="ProtNLM"/>
    </source>
</evidence>
<gene>
    <name evidence="1" type="ORF">JHL18_01580</name>
</gene>
<evidence type="ECO:0000313" key="2">
    <source>
        <dbReference type="Proteomes" id="UP000596739"/>
    </source>
</evidence>
<name>A0ABS1EIZ4_9CLOT</name>
<protein>
    <recommendedName>
        <fullName evidence="3">GNAT family N-acetyltransferase</fullName>
    </recommendedName>
</protein>